<evidence type="ECO:0000256" key="1">
    <source>
        <dbReference type="SAM" id="MobiDB-lite"/>
    </source>
</evidence>
<reference evidence="2 3" key="1">
    <citation type="submission" date="2017-06" db="EMBL/GenBank/DDBJ databases">
        <title>Comparative genomic analysis of Ambrosia Fusariam Clade fungi.</title>
        <authorList>
            <person name="Stajich J.E."/>
            <person name="Carrillo J."/>
            <person name="Kijimoto T."/>
            <person name="Eskalen A."/>
            <person name="O'Donnell K."/>
            <person name="Kasson M."/>
        </authorList>
    </citation>
    <scope>NUCLEOTIDE SEQUENCE [LARGE SCALE GENOMIC DNA]</scope>
    <source>
        <strain evidence="2 3">NRRL62584</strain>
    </source>
</reference>
<evidence type="ECO:0000313" key="3">
    <source>
        <dbReference type="Proteomes" id="UP000288168"/>
    </source>
</evidence>
<dbReference type="AlphaFoldDB" id="A0A428NNE9"/>
<keyword evidence="3" id="KW-1185">Reference proteome</keyword>
<feature type="region of interest" description="Disordered" evidence="1">
    <location>
        <begin position="74"/>
        <end position="97"/>
    </location>
</feature>
<name>A0A428NNE9_9HYPO</name>
<dbReference type="Proteomes" id="UP000288168">
    <property type="component" value="Unassembled WGS sequence"/>
</dbReference>
<proteinExistence type="predicted"/>
<dbReference type="EMBL" id="NKCI01000375">
    <property type="protein sequence ID" value="RSL42282.1"/>
    <property type="molecule type" value="Genomic_DNA"/>
</dbReference>
<accession>A0A428NNE9</accession>
<feature type="region of interest" description="Disordered" evidence="1">
    <location>
        <begin position="1"/>
        <end position="24"/>
    </location>
</feature>
<evidence type="ECO:0000313" key="2">
    <source>
        <dbReference type="EMBL" id="RSL42282.1"/>
    </source>
</evidence>
<organism evidence="2 3">
    <name type="scientific">Fusarium duplospermum</name>
    <dbReference type="NCBI Taxonomy" id="1325734"/>
    <lineage>
        <taxon>Eukaryota</taxon>
        <taxon>Fungi</taxon>
        <taxon>Dikarya</taxon>
        <taxon>Ascomycota</taxon>
        <taxon>Pezizomycotina</taxon>
        <taxon>Sordariomycetes</taxon>
        <taxon>Hypocreomycetidae</taxon>
        <taxon>Hypocreales</taxon>
        <taxon>Nectriaceae</taxon>
        <taxon>Fusarium</taxon>
        <taxon>Fusarium solani species complex</taxon>
    </lineage>
</organism>
<sequence length="191" mass="21248">MRSPPAADANEMPAPPSSGVPKLWAFKKDSRRRSLEANSMSQTRAPAGVDGCEVGIMIWKKVLGLTPNSIEHKQAAEQGKTGQDRTGKGKGPQQGQRFVPMSSVRIWVSSKGFRNVQRRDTWRNVERIPHPDVAQRVLTWLGQKRCHQKAVQECRSEMSASLMMPDASYPLISRVRSLPMWLLGGSISPCE</sequence>
<comment type="caution">
    <text evidence="2">The sequence shown here is derived from an EMBL/GenBank/DDBJ whole genome shotgun (WGS) entry which is preliminary data.</text>
</comment>
<protein>
    <submittedName>
        <fullName evidence="2">Uncharacterized protein</fullName>
    </submittedName>
</protein>
<gene>
    <name evidence="2" type="ORF">CEP54_015536</name>
</gene>